<feature type="region of interest" description="Disordered" evidence="1">
    <location>
        <begin position="1"/>
        <end position="47"/>
    </location>
</feature>
<reference evidence="2" key="1">
    <citation type="journal article" date="2020" name="Fungal Divers.">
        <title>Resolving the Mortierellaceae phylogeny through synthesis of multi-gene phylogenetics and phylogenomics.</title>
        <authorList>
            <person name="Vandepol N."/>
            <person name="Liber J."/>
            <person name="Desiro A."/>
            <person name="Na H."/>
            <person name="Kennedy M."/>
            <person name="Barry K."/>
            <person name="Grigoriev I.V."/>
            <person name="Miller A.N."/>
            <person name="O'Donnell K."/>
            <person name="Stajich J.E."/>
            <person name="Bonito G."/>
        </authorList>
    </citation>
    <scope>NUCLEOTIDE SEQUENCE</scope>
    <source>
        <strain evidence="2">MES-2147</strain>
    </source>
</reference>
<dbReference type="OrthoDB" id="2435071at2759"/>
<keyword evidence="3" id="KW-1185">Reference proteome</keyword>
<gene>
    <name evidence="2" type="ORF">BGZ65_012441</name>
</gene>
<sequence length="93" mass="10487">MKVKSGDASSASRTTTAFRVETDKRIQGGKMKARNNGGEDGDDDWSSLQEMSQLDTQAKVKWMLKVMELPPCWKERKVRMFGAFGVLEEKTTL</sequence>
<dbReference type="Proteomes" id="UP000749646">
    <property type="component" value="Unassembled WGS sequence"/>
</dbReference>
<name>A0A9P6MAB5_9FUNG</name>
<evidence type="ECO:0000256" key="1">
    <source>
        <dbReference type="SAM" id="MobiDB-lite"/>
    </source>
</evidence>
<accession>A0A9P6MAB5</accession>
<dbReference type="AlphaFoldDB" id="A0A9P6MAB5"/>
<dbReference type="EMBL" id="JAAAHW010003347">
    <property type="protein sequence ID" value="KAF9984845.1"/>
    <property type="molecule type" value="Genomic_DNA"/>
</dbReference>
<organism evidence="2 3">
    <name type="scientific">Modicella reniformis</name>
    <dbReference type="NCBI Taxonomy" id="1440133"/>
    <lineage>
        <taxon>Eukaryota</taxon>
        <taxon>Fungi</taxon>
        <taxon>Fungi incertae sedis</taxon>
        <taxon>Mucoromycota</taxon>
        <taxon>Mortierellomycotina</taxon>
        <taxon>Mortierellomycetes</taxon>
        <taxon>Mortierellales</taxon>
        <taxon>Mortierellaceae</taxon>
        <taxon>Modicella</taxon>
    </lineage>
</organism>
<proteinExistence type="predicted"/>
<protein>
    <submittedName>
        <fullName evidence="2">Uncharacterized protein</fullName>
    </submittedName>
</protein>
<comment type="caution">
    <text evidence="2">The sequence shown here is derived from an EMBL/GenBank/DDBJ whole genome shotgun (WGS) entry which is preliminary data.</text>
</comment>
<feature type="compositionally biased region" description="Polar residues" evidence="1">
    <location>
        <begin position="7"/>
        <end position="17"/>
    </location>
</feature>
<evidence type="ECO:0000313" key="3">
    <source>
        <dbReference type="Proteomes" id="UP000749646"/>
    </source>
</evidence>
<evidence type="ECO:0000313" key="2">
    <source>
        <dbReference type="EMBL" id="KAF9984845.1"/>
    </source>
</evidence>